<dbReference type="STRING" id="694430.Natoc_1760"/>
<name>L0JZN0_9EURY</name>
<feature type="domain" description="Amphi-Trp" evidence="1">
    <location>
        <begin position="22"/>
        <end position="90"/>
    </location>
</feature>
<sequence length="100" mass="11656">MTNNVEFPDDERPDRRVITDGFFEQEIYLSRTETASFLREIADALEDDASLTISGSSWEIPFEYREPIEVEIEFSGQRTSELEIELEFEQARDGSDLRVE</sequence>
<protein>
    <recommendedName>
        <fullName evidence="1">Amphi-Trp domain-containing protein</fullName>
    </recommendedName>
</protein>
<dbReference type="HOGENOM" id="CLU_180499_0_0_2"/>
<gene>
    <name evidence="2" type="ORF">Natoc_1760</name>
</gene>
<keyword evidence="3" id="KW-1185">Reference proteome</keyword>
<evidence type="ECO:0000259" key="1">
    <source>
        <dbReference type="Pfam" id="PF20068"/>
    </source>
</evidence>
<proteinExistence type="predicted"/>
<dbReference type="EMBL" id="CP003929">
    <property type="protein sequence ID" value="AGB37559.1"/>
    <property type="molecule type" value="Genomic_DNA"/>
</dbReference>
<dbReference type="OrthoDB" id="194858at2157"/>
<accession>L0JZN0</accession>
<dbReference type="RefSeq" id="WP_015321005.1">
    <property type="nucleotide sequence ID" value="NC_019974.1"/>
</dbReference>
<organism evidence="2 3">
    <name type="scientific">Natronococcus occultus SP4</name>
    <dbReference type="NCBI Taxonomy" id="694430"/>
    <lineage>
        <taxon>Archaea</taxon>
        <taxon>Methanobacteriati</taxon>
        <taxon>Methanobacteriota</taxon>
        <taxon>Stenosarchaea group</taxon>
        <taxon>Halobacteria</taxon>
        <taxon>Halobacteriales</taxon>
        <taxon>Natrialbaceae</taxon>
        <taxon>Natronococcus</taxon>
    </lineage>
</organism>
<evidence type="ECO:0000313" key="2">
    <source>
        <dbReference type="EMBL" id="AGB37559.1"/>
    </source>
</evidence>
<dbReference type="InterPro" id="IPR027598">
    <property type="entry name" value="Amphi-Trp_dom"/>
</dbReference>
<dbReference type="GeneID" id="14404844"/>
<dbReference type="AlphaFoldDB" id="L0JZN0"/>
<dbReference type="Pfam" id="PF20068">
    <property type="entry name" value="Amphi-Trp"/>
    <property type="match status" value="1"/>
</dbReference>
<dbReference type="eggNOG" id="arCOG08917">
    <property type="taxonomic scope" value="Archaea"/>
</dbReference>
<dbReference type="NCBIfam" id="TIGR04354">
    <property type="entry name" value="amphi-Trp"/>
    <property type="match status" value="1"/>
</dbReference>
<dbReference type="Proteomes" id="UP000010878">
    <property type="component" value="Chromosome"/>
</dbReference>
<evidence type="ECO:0000313" key="3">
    <source>
        <dbReference type="Proteomes" id="UP000010878"/>
    </source>
</evidence>
<dbReference type="KEGG" id="nou:Natoc_1760"/>
<reference evidence="2 3" key="1">
    <citation type="submission" date="2012-11" db="EMBL/GenBank/DDBJ databases">
        <title>FINISHED of Natronococcus occultus SP4, DSM 3396.</title>
        <authorList>
            <consortium name="DOE Joint Genome Institute"/>
            <person name="Eisen J."/>
            <person name="Huntemann M."/>
            <person name="Wei C.-L."/>
            <person name="Han J."/>
            <person name="Detter J.C."/>
            <person name="Han C."/>
            <person name="Tapia R."/>
            <person name="Chen A."/>
            <person name="Kyrpides N."/>
            <person name="Mavromatis K."/>
            <person name="Markowitz V."/>
            <person name="Szeto E."/>
            <person name="Ivanova N."/>
            <person name="Mikhailova N."/>
            <person name="Ovchinnikova G."/>
            <person name="Pagani I."/>
            <person name="Pati A."/>
            <person name="Goodwin L."/>
            <person name="Nordberg H.P."/>
            <person name="Cantor M.N."/>
            <person name="Hua S.X."/>
            <person name="Woyke T."/>
            <person name="Eisen J."/>
            <person name="Klenk H.-P."/>
            <person name="Klenk H.-P."/>
        </authorList>
    </citation>
    <scope>NUCLEOTIDE SEQUENCE [LARGE SCALE GENOMIC DNA]</scope>
    <source>
        <strain evidence="2 3">SP4</strain>
    </source>
</reference>